<dbReference type="SMART" id="SM00054">
    <property type="entry name" value="EFh"/>
    <property type="match status" value="3"/>
</dbReference>
<dbReference type="Pfam" id="PF13833">
    <property type="entry name" value="EF-hand_8"/>
    <property type="match status" value="1"/>
</dbReference>
<evidence type="ECO:0000313" key="6">
    <source>
        <dbReference type="Proteomes" id="UP000604046"/>
    </source>
</evidence>
<dbReference type="InterPro" id="IPR002048">
    <property type="entry name" value="EF_hand_dom"/>
</dbReference>
<dbReference type="InterPro" id="IPR050145">
    <property type="entry name" value="Centrin_CML-like"/>
</dbReference>
<dbReference type="GO" id="GO:0005509">
    <property type="term" value="F:calcium ion binding"/>
    <property type="evidence" value="ECO:0007669"/>
    <property type="project" value="InterPro"/>
</dbReference>
<dbReference type="CDD" id="cd00051">
    <property type="entry name" value="EFh"/>
    <property type="match status" value="2"/>
</dbReference>
<evidence type="ECO:0000259" key="4">
    <source>
        <dbReference type="PROSITE" id="PS50222"/>
    </source>
</evidence>
<feature type="region of interest" description="Disordered" evidence="3">
    <location>
        <begin position="431"/>
        <end position="452"/>
    </location>
</feature>
<feature type="compositionally biased region" description="Polar residues" evidence="3">
    <location>
        <begin position="441"/>
        <end position="452"/>
    </location>
</feature>
<dbReference type="InterPro" id="IPR018247">
    <property type="entry name" value="EF_Hand_1_Ca_BS"/>
</dbReference>
<evidence type="ECO:0000313" key="5">
    <source>
        <dbReference type="EMBL" id="CAE7257659.1"/>
    </source>
</evidence>
<reference evidence="5" key="1">
    <citation type="submission" date="2021-02" db="EMBL/GenBank/DDBJ databases">
        <authorList>
            <person name="Dougan E. K."/>
            <person name="Rhodes N."/>
            <person name="Thang M."/>
            <person name="Chan C."/>
        </authorList>
    </citation>
    <scope>NUCLEOTIDE SEQUENCE</scope>
</reference>
<dbReference type="InterPro" id="IPR011992">
    <property type="entry name" value="EF-hand-dom_pair"/>
</dbReference>
<feature type="compositionally biased region" description="Polar residues" evidence="3">
    <location>
        <begin position="241"/>
        <end position="254"/>
    </location>
</feature>
<comment type="caution">
    <text evidence="5">The sequence shown here is derived from an EMBL/GenBank/DDBJ whole genome shotgun (WGS) entry which is preliminary data.</text>
</comment>
<dbReference type="SUPFAM" id="SSF47473">
    <property type="entry name" value="EF-hand"/>
    <property type="match status" value="2"/>
</dbReference>
<name>A0A812M695_9DINO</name>
<dbReference type="OrthoDB" id="191686at2759"/>
<feature type="region of interest" description="Disordered" evidence="3">
    <location>
        <begin position="841"/>
        <end position="879"/>
    </location>
</feature>
<dbReference type="Proteomes" id="UP000604046">
    <property type="component" value="Unassembled WGS sequence"/>
</dbReference>
<dbReference type="PROSITE" id="PS50222">
    <property type="entry name" value="EF_HAND_2"/>
    <property type="match status" value="2"/>
</dbReference>
<feature type="region of interest" description="Disordered" evidence="3">
    <location>
        <begin position="799"/>
        <end position="823"/>
    </location>
</feature>
<evidence type="ECO:0000256" key="3">
    <source>
        <dbReference type="SAM" id="MobiDB-lite"/>
    </source>
</evidence>
<keyword evidence="1" id="KW-0677">Repeat</keyword>
<dbReference type="PANTHER" id="PTHR23050">
    <property type="entry name" value="CALCIUM BINDING PROTEIN"/>
    <property type="match status" value="1"/>
</dbReference>
<evidence type="ECO:0000256" key="2">
    <source>
        <dbReference type="ARBA" id="ARBA00022837"/>
    </source>
</evidence>
<keyword evidence="2" id="KW-0106">Calcium</keyword>
<keyword evidence="6" id="KW-1185">Reference proteome</keyword>
<evidence type="ECO:0000256" key="1">
    <source>
        <dbReference type="ARBA" id="ARBA00022737"/>
    </source>
</evidence>
<feature type="region of interest" description="Disordered" evidence="3">
    <location>
        <begin position="19"/>
        <end position="44"/>
    </location>
</feature>
<accession>A0A812M695</accession>
<protein>
    <submittedName>
        <fullName evidence="5">CALML5 protein</fullName>
    </submittedName>
</protein>
<dbReference type="AlphaFoldDB" id="A0A812M695"/>
<dbReference type="Pfam" id="PF13499">
    <property type="entry name" value="EF-hand_7"/>
    <property type="match status" value="1"/>
</dbReference>
<proteinExistence type="predicted"/>
<dbReference type="Gene3D" id="1.10.238.10">
    <property type="entry name" value="EF-hand"/>
    <property type="match status" value="2"/>
</dbReference>
<organism evidence="5 6">
    <name type="scientific">Symbiodinium natans</name>
    <dbReference type="NCBI Taxonomy" id="878477"/>
    <lineage>
        <taxon>Eukaryota</taxon>
        <taxon>Sar</taxon>
        <taxon>Alveolata</taxon>
        <taxon>Dinophyceae</taxon>
        <taxon>Suessiales</taxon>
        <taxon>Symbiodiniaceae</taxon>
        <taxon>Symbiodinium</taxon>
    </lineage>
</organism>
<dbReference type="EMBL" id="CAJNDS010001391">
    <property type="protein sequence ID" value="CAE7257659.1"/>
    <property type="molecule type" value="Genomic_DNA"/>
</dbReference>
<sequence>MAPVDPELADALRAWGAEGEDDWKVDIPRPGSAGEIASSRPNRTAPVGGWCSINSPASQPSLQAGCQLFQRPQSEQGTRREKTVSQRFSADELQCFKTRYLPSTEFEQKSQVYWQTFGELRQNLSEDNWHLLPVSKGQFYQHSRFKESLGGPTEAEKARALERAQRLLAEKKKVEEVQPLATEAFVGDVLNRIFPRNPNAKKEEVGRASRHGRRQSMATFHLGGRRASLIGPSKPMKESASAPNFKTKPSQPASIRSPLSPLLTSAVVNPIGARGAMEEFRRAILEKFSTVKEAFETFMKDLPDRQITKLELSRTLARYGFEWPTKEVRDTIFDRLDFKSIGRVTMVGFYVIVEASAPVRSVEDLRRRWLASQFGSMHQAIMAMVENSTHALSHRLTLQEFGERLLRVNVTDPEEHLALFKSLCYTEKNKDNKENKVTGASRESQQGPQSQRVSIGELASAVAVVSPCLLLEDLRDRLHKRYNGDFRKAFADLDMDRSGCIDQHEFVVKAMDRLNLTELEARKMFREIDVDGSLEISRNEFVCAIGLSEPSLFLEDLRKKVRQRFRSFKAQFANAFHDSALNECESAPRLSLSNFQELLLPLSMSEKETKVLFNLIDIDHDGHLSVREFVRGVRHFSPSAVLEDLRVICCQQHEQITDAFVGLDCLKVMDGKAFLQQLVEIGLCDKDNSAELAAGVPAQALFDILDVANNGEATIGRLLAALQSCGAGTTARLSAEDLDMRARNDVKNDLAPMHKLVTDLKLQARQGMKYSEEENQEMVVDEKASTRIFDAMLEQLDRPELNSASSPVEGGQSEQNTKRGPPRLRTLLYEDVLKQYTYKTTKSQNKAANPPMAGGTKTGKARDSVAKPAKRPIHNASNGTQDSWLRMWANLKTSPKKPERQTLEADLQSYYQTAAWKLSHDGPLLHGIEQRLTQDPFLGKRPPEFPS</sequence>
<feature type="region of interest" description="Disordered" evidence="3">
    <location>
        <begin position="226"/>
        <end position="257"/>
    </location>
</feature>
<feature type="domain" description="EF-hand" evidence="4">
    <location>
        <begin position="516"/>
        <end position="551"/>
    </location>
</feature>
<feature type="domain" description="EF-hand" evidence="4">
    <location>
        <begin position="604"/>
        <end position="639"/>
    </location>
</feature>
<dbReference type="PROSITE" id="PS00018">
    <property type="entry name" value="EF_HAND_1"/>
    <property type="match status" value="1"/>
</dbReference>
<gene>
    <name evidence="5" type="primary">CALML5</name>
    <name evidence="5" type="ORF">SNAT2548_LOCUS13347</name>
</gene>